<dbReference type="Proteomes" id="UP001437256">
    <property type="component" value="Unassembled WGS sequence"/>
</dbReference>
<organism evidence="1 2">
    <name type="scientific">Marasmius tenuissimus</name>
    <dbReference type="NCBI Taxonomy" id="585030"/>
    <lineage>
        <taxon>Eukaryota</taxon>
        <taxon>Fungi</taxon>
        <taxon>Dikarya</taxon>
        <taxon>Basidiomycota</taxon>
        <taxon>Agaricomycotina</taxon>
        <taxon>Agaricomycetes</taxon>
        <taxon>Agaricomycetidae</taxon>
        <taxon>Agaricales</taxon>
        <taxon>Marasmiineae</taxon>
        <taxon>Marasmiaceae</taxon>
        <taxon>Marasmius</taxon>
    </lineage>
</organism>
<accession>A0ABR2ZTM4</accession>
<sequence>MNYLAEYLNKLAIPRPEIPPSLSFDLNFDPLSPSPERSASPEPEAYQNRKLSLTAFVQLLDEKRDQLMGELPPNVALDQLDATALREYIDLVLSAVDGFEHGRVLHDVDSALILSATFPWREQYDILTTYEEKRALHGNLHAQVRFEDEDTSQAEYRDPGSDSNVFWATCGDGGRHRIHIMLPKAGDTEMVEIHEAIYNATREACVYWNEASANSWSPTYETELNRTARFTNSRFRIESKKVVGEAFGSLVAEQVIESIRRKGWGKDAYWFIQMRGCKDFTRHDGSRTREVIDHLLEPVERASSAIFVDVAVELQLQNGWACMPWRPDYAPETLAEVALGFEEGDWSWKKYQPDIWAGVAAIAGFRCNFANEPRTENLISYMQVYTTDKFQTYNPSGTSHKSLYLTGPQALHMKGPDEIPVPIHKVYNATVANQIENTPTATRIEARVPVQHASRVFSPTLQVQDLSDVLHVVPSYVIWAWRLHRLGACQLLLRLAASVRQDSRADTQYLTLVAALIYLLNSIHSRPGELHFDRKLAAAIFPTCSLEVNEWTVLELGFHNPRSRSTLVPFMEYGGIFLPSIVYPSELEGDVLRFQFLSRGLDRESAANALGMKLADIDALFVPEYLVDAFAGGHLKRKRTKPSDPLIRRPIPLPPHVRDFSYEAPRSYFDHGHDLPASARIGSPPPENSRSTASEHLLELLIQIIQRVGSLGQSRVPYCNISDDNIRKMSLDTFRDMNLSTYFMSYQYTRDEESWIGIVELLFPAQDQNPVQIADTKVQGWRGVPAYKTYLEMRKKGGAEFNQLRKLCLETFHTLKWFPRVTRDRLLSYTHRTTWTTVFPYDASWEATRFGFGGCYPARLTPSQITHPTHEDTLPPVVRAVFGGPGRSQQGQSSRSASGTSNNLELAAAWARNRSGRTFQGRRVVRFRDVVETQDEEGEVEILLILDDDDE</sequence>
<keyword evidence="2" id="KW-1185">Reference proteome</keyword>
<comment type="caution">
    <text evidence="1">The sequence shown here is derived from an EMBL/GenBank/DDBJ whole genome shotgun (WGS) entry which is preliminary data.</text>
</comment>
<proteinExistence type="predicted"/>
<evidence type="ECO:0000313" key="1">
    <source>
        <dbReference type="EMBL" id="KAL0064504.1"/>
    </source>
</evidence>
<reference evidence="1 2" key="1">
    <citation type="submission" date="2024-05" db="EMBL/GenBank/DDBJ databases">
        <title>A draft genome resource for the thread blight pathogen Marasmius tenuissimus strain MS-2.</title>
        <authorList>
            <person name="Yulfo-Soto G.E."/>
            <person name="Baruah I.K."/>
            <person name="Amoako-Attah I."/>
            <person name="Bukari Y."/>
            <person name="Meinhardt L.W."/>
            <person name="Bailey B.A."/>
            <person name="Cohen S.P."/>
        </authorList>
    </citation>
    <scope>NUCLEOTIDE SEQUENCE [LARGE SCALE GENOMIC DNA]</scope>
    <source>
        <strain evidence="1 2">MS-2</strain>
    </source>
</reference>
<evidence type="ECO:0000313" key="2">
    <source>
        <dbReference type="Proteomes" id="UP001437256"/>
    </source>
</evidence>
<gene>
    <name evidence="1" type="ORF">AAF712_008562</name>
</gene>
<protein>
    <submittedName>
        <fullName evidence="1">Uncharacterized protein</fullName>
    </submittedName>
</protein>
<name>A0ABR2ZTM4_9AGAR</name>
<dbReference type="EMBL" id="JBBXMP010000061">
    <property type="protein sequence ID" value="KAL0064504.1"/>
    <property type="molecule type" value="Genomic_DNA"/>
</dbReference>